<accession>A0A9P5SGY0</accession>
<reference evidence="8" key="1">
    <citation type="journal article" date="2020" name="Fungal Divers.">
        <title>Resolving the Mortierellaceae phylogeny through synthesis of multi-gene phylogenetics and phylogenomics.</title>
        <authorList>
            <person name="Vandepol N."/>
            <person name="Liber J."/>
            <person name="Desiro A."/>
            <person name="Na H."/>
            <person name="Kennedy M."/>
            <person name="Barry K."/>
            <person name="Grigoriev I.V."/>
            <person name="Miller A.N."/>
            <person name="O'Donnell K."/>
            <person name="Stajich J.E."/>
            <person name="Bonito G."/>
        </authorList>
    </citation>
    <scope>NUCLEOTIDE SEQUENCE</scope>
    <source>
        <strain evidence="8">NVP1</strain>
    </source>
</reference>
<name>A0A9P5SGY0_9FUNG</name>
<dbReference type="GO" id="GO:0010945">
    <property type="term" value="F:coenzyme A diphosphatase activity"/>
    <property type="evidence" value="ECO:0007669"/>
    <property type="project" value="InterPro"/>
</dbReference>
<dbReference type="CDD" id="cd03426">
    <property type="entry name" value="NUDIX_CoAse_Nudt7"/>
    <property type="match status" value="1"/>
</dbReference>
<dbReference type="EMBL" id="JAAAUY010000496">
    <property type="protein sequence ID" value="KAF9329203.1"/>
    <property type="molecule type" value="Genomic_DNA"/>
</dbReference>
<dbReference type="PANTHER" id="PTHR12992:SF24">
    <property type="entry name" value="PEROXISOMAL COENZYME A DIPHOSPHATASE NUDT7"/>
    <property type="match status" value="1"/>
</dbReference>
<evidence type="ECO:0000256" key="2">
    <source>
        <dbReference type="ARBA" id="ARBA00001946"/>
    </source>
</evidence>
<dbReference type="AlphaFoldDB" id="A0A9P5SGY0"/>
<dbReference type="Gene3D" id="3.90.79.10">
    <property type="entry name" value="Nucleoside Triphosphate Pyrophosphohydrolase"/>
    <property type="match status" value="1"/>
</dbReference>
<gene>
    <name evidence="8" type="primary">NUDT7</name>
    <name evidence="8" type="ORF">BG006_007681</name>
</gene>
<evidence type="ECO:0000313" key="8">
    <source>
        <dbReference type="EMBL" id="KAF9329203.1"/>
    </source>
</evidence>
<evidence type="ECO:0000256" key="4">
    <source>
        <dbReference type="ARBA" id="ARBA00022801"/>
    </source>
</evidence>
<keyword evidence="4" id="KW-0378">Hydrolase</keyword>
<dbReference type="InterPro" id="IPR000086">
    <property type="entry name" value="NUDIX_hydrolase_dom"/>
</dbReference>
<evidence type="ECO:0000256" key="1">
    <source>
        <dbReference type="ARBA" id="ARBA00001936"/>
    </source>
</evidence>
<evidence type="ECO:0000313" key="9">
    <source>
        <dbReference type="Proteomes" id="UP000696485"/>
    </source>
</evidence>
<dbReference type="InterPro" id="IPR045121">
    <property type="entry name" value="CoAse"/>
</dbReference>
<dbReference type="GO" id="GO:0046872">
    <property type="term" value="F:metal ion binding"/>
    <property type="evidence" value="ECO:0007669"/>
    <property type="project" value="UniProtKB-KW"/>
</dbReference>
<dbReference type="PROSITE" id="PS51462">
    <property type="entry name" value="NUDIX"/>
    <property type="match status" value="1"/>
</dbReference>
<dbReference type="InterPro" id="IPR015797">
    <property type="entry name" value="NUDIX_hydrolase-like_dom_sf"/>
</dbReference>
<keyword evidence="9" id="KW-1185">Reference proteome</keyword>
<keyword evidence="5" id="KW-0460">Magnesium</keyword>
<proteinExistence type="predicted"/>
<dbReference type="PANTHER" id="PTHR12992">
    <property type="entry name" value="NUDIX HYDROLASE"/>
    <property type="match status" value="1"/>
</dbReference>
<organism evidence="8 9">
    <name type="scientific">Podila minutissima</name>
    <dbReference type="NCBI Taxonomy" id="64525"/>
    <lineage>
        <taxon>Eukaryota</taxon>
        <taxon>Fungi</taxon>
        <taxon>Fungi incertae sedis</taxon>
        <taxon>Mucoromycota</taxon>
        <taxon>Mortierellomycotina</taxon>
        <taxon>Mortierellomycetes</taxon>
        <taxon>Mortierellales</taxon>
        <taxon>Mortierellaceae</taxon>
        <taxon>Podila</taxon>
    </lineage>
</organism>
<dbReference type="Pfam" id="PF00293">
    <property type="entry name" value="NUDIX"/>
    <property type="match status" value="1"/>
</dbReference>
<feature type="domain" description="Nudix hydrolase" evidence="7">
    <location>
        <begin position="25"/>
        <end position="165"/>
    </location>
</feature>
<comment type="caution">
    <text evidence="8">The sequence shown here is derived from an EMBL/GenBank/DDBJ whole genome shotgun (WGS) entry which is preliminary data.</text>
</comment>
<evidence type="ECO:0000256" key="5">
    <source>
        <dbReference type="ARBA" id="ARBA00022842"/>
    </source>
</evidence>
<keyword evidence="3" id="KW-0479">Metal-binding</keyword>
<dbReference type="GO" id="GO:0015938">
    <property type="term" value="P:coenzyme A catabolic process"/>
    <property type="evidence" value="ECO:0007669"/>
    <property type="project" value="TreeGrafter"/>
</dbReference>
<sequence length="269" mass="29946">MNEKSIAALENLRRFPPVGDTFETSKRSAVLVPLILNPFTGDLEVILTVRSSSLRTNAGDVAFPGGKKDLEDIDLIATAKREAFEEIGLPREASEYLTTLYPVLSRHYQVVTPVVAYCAHLTTKDIAQLHPNPGEVAAIFTTPLEHFLDPPKGSYGYFDMHWLSSPHRVHRFDGCGADNYILEVSEITESSSIQQDFKQGKTGDTAHHDETETAFPGWSVYGMTAGVMVEVAKVAYARPPSFQEYALDQVRDVGLMAKWHNQTFTRSRL</sequence>
<dbReference type="Proteomes" id="UP000696485">
    <property type="component" value="Unassembled WGS sequence"/>
</dbReference>
<comment type="cofactor">
    <cofactor evidence="2">
        <name>Mg(2+)</name>
        <dbReference type="ChEBI" id="CHEBI:18420"/>
    </cofactor>
</comment>
<evidence type="ECO:0000256" key="6">
    <source>
        <dbReference type="ARBA" id="ARBA00023211"/>
    </source>
</evidence>
<comment type="cofactor">
    <cofactor evidence="1">
        <name>Mn(2+)</name>
        <dbReference type="ChEBI" id="CHEBI:29035"/>
    </cofactor>
</comment>
<dbReference type="SUPFAM" id="SSF55811">
    <property type="entry name" value="Nudix"/>
    <property type="match status" value="1"/>
</dbReference>
<evidence type="ECO:0000259" key="7">
    <source>
        <dbReference type="PROSITE" id="PS51462"/>
    </source>
</evidence>
<keyword evidence="6" id="KW-0464">Manganese</keyword>
<evidence type="ECO:0000256" key="3">
    <source>
        <dbReference type="ARBA" id="ARBA00022723"/>
    </source>
</evidence>
<protein>
    <submittedName>
        <fullName evidence="8">Peroxisomal coenzyme A diphosphatase nudt7</fullName>
    </submittedName>
</protein>